<evidence type="ECO:0000256" key="3">
    <source>
        <dbReference type="ARBA" id="ARBA00022679"/>
    </source>
</evidence>
<dbReference type="PANTHER" id="PTHR43398">
    <property type="entry name" value="DOLICHOL-PHOSPHATE MANNOSYLTRANSFERASE SUBUNIT 1"/>
    <property type="match status" value="1"/>
</dbReference>
<comment type="similarity">
    <text evidence="1">Belongs to the glycosyltransferase 2 family.</text>
</comment>
<dbReference type="Proteomes" id="UP000034543">
    <property type="component" value="Unassembled WGS sequence"/>
</dbReference>
<dbReference type="GO" id="GO:0016020">
    <property type="term" value="C:membrane"/>
    <property type="evidence" value="ECO:0007669"/>
    <property type="project" value="GOC"/>
</dbReference>
<dbReference type="GO" id="GO:0004582">
    <property type="term" value="F:dolichyl-phosphate beta-D-mannosyltransferase activity"/>
    <property type="evidence" value="ECO:0007669"/>
    <property type="project" value="InterPro"/>
</dbReference>
<dbReference type="InterPro" id="IPR039528">
    <property type="entry name" value="DPM1-like"/>
</dbReference>
<organism evidence="5 6">
    <name type="scientific">Candidatus Gottesmanbacteria bacterium GW2011_GWA1_43_11</name>
    <dbReference type="NCBI Taxonomy" id="1618436"/>
    <lineage>
        <taxon>Bacteria</taxon>
        <taxon>Candidatus Gottesmaniibacteriota</taxon>
    </lineage>
</organism>
<dbReference type="AlphaFoldDB" id="A0A0G1CLE8"/>
<evidence type="ECO:0000313" key="6">
    <source>
        <dbReference type="Proteomes" id="UP000034543"/>
    </source>
</evidence>
<accession>A0A0G1CLE8</accession>
<proteinExistence type="inferred from homology"/>
<dbReference type="GO" id="GO:0009247">
    <property type="term" value="P:glycolipid biosynthetic process"/>
    <property type="evidence" value="ECO:0007669"/>
    <property type="project" value="TreeGrafter"/>
</dbReference>
<dbReference type="STRING" id="1618436.UV59_C0001G0035"/>
<evidence type="ECO:0000313" key="5">
    <source>
        <dbReference type="EMBL" id="KKS86312.1"/>
    </source>
</evidence>
<dbReference type="PANTHER" id="PTHR43398:SF1">
    <property type="entry name" value="DOLICHOL-PHOSPHATE MANNOSYLTRANSFERASE SUBUNIT 1"/>
    <property type="match status" value="1"/>
</dbReference>
<dbReference type="Pfam" id="PF00535">
    <property type="entry name" value="Glycos_transf_2"/>
    <property type="match status" value="1"/>
</dbReference>
<evidence type="ECO:0000259" key="4">
    <source>
        <dbReference type="Pfam" id="PF00535"/>
    </source>
</evidence>
<dbReference type="SUPFAM" id="SSF53448">
    <property type="entry name" value="Nucleotide-diphospho-sugar transferases"/>
    <property type="match status" value="1"/>
</dbReference>
<evidence type="ECO:0000256" key="2">
    <source>
        <dbReference type="ARBA" id="ARBA00022676"/>
    </source>
</evidence>
<keyword evidence="3" id="KW-0808">Transferase</keyword>
<sequence length="238" mass="27849">MSTQFKDTLTVILPTYNERGNINKLIQKILDLRTNYAIPTQVVVVDDNSLDGTAATIRRRYSNNRKLELIVRLYEKGLATAILTGIKAATTNYIAVMDTDFNHDPEVLTKMWKYRNTHQLVIGSRYVSAGGMQNRFRYWLSFLFNLFLRGILQHGVHDNLSGFFLMKTRNLKQLGTNKIFYGFGDYFIRLIYRAKRKKYSVIEIPVFYKNRTYGISKSRFLVMLYTYTLSALRERFSI</sequence>
<dbReference type="InterPro" id="IPR001173">
    <property type="entry name" value="Glyco_trans_2-like"/>
</dbReference>
<gene>
    <name evidence="5" type="ORF">UV59_C0001G0035</name>
</gene>
<reference evidence="5 6" key="1">
    <citation type="journal article" date="2015" name="Nature">
        <title>rRNA introns, odd ribosomes, and small enigmatic genomes across a large radiation of phyla.</title>
        <authorList>
            <person name="Brown C.T."/>
            <person name="Hug L.A."/>
            <person name="Thomas B.C."/>
            <person name="Sharon I."/>
            <person name="Castelle C.J."/>
            <person name="Singh A."/>
            <person name="Wilkins M.J."/>
            <person name="Williams K.H."/>
            <person name="Banfield J.F."/>
        </authorList>
    </citation>
    <scope>NUCLEOTIDE SEQUENCE [LARGE SCALE GENOMIC DNA]</scope>
</reference>
<dbReference type="EMBL" id="LCFB01000001">
    <property type="protein sequence ID" value="KKS86312.1"/>
    <property type="molecule type" value="Genomic_DNA"/>
</dbReference>
<evidence type="ECO:0000256" key="1">
    <source>
        <dbReference type="ARBA" id="ARBA00006739"/>
    </source>
</evidence>
<keyword evidence="2" id="KW-0328">Glycosyltransferase</keyword>
<protein>
    <recommendedName>
        <fullName evidence="4">Glycosyltransferase 2-like domain-containing protein</fullName>
    </recommendedName>
</protein>
<name>A0A0G1CLE8_9BACT</name>
<dbReference type="InterPro" id="IPR029044">
    <property type="entry name" value="Nucleotide-diphossugar_trans"/>
</dbReference>
<comment type="caution">
    <text evidence="5">The sequence shown here is derived from an EMBL/GenBank/DDBJ whole genome shotgun (WGS) entry which is preliminary data.</text>
</comment>
<dbReference type="Gene3D" id="3.90.550.10">
    <property type="entry name" value="Spore Coat Polysaccharide Biosynthesis Protein SpsA, Chain A"/>
    <property type="match status" value="1"/>
</dbReference>
<feature type="domain" description="Glycosyltransferase 2-like" evidence="4">
    <location>
        <begin position="10"/>
        <end position="174"/>
    </location>
</feature>